<dbReference type="Pfam" id="PF19044">
    <property type="entry name" value="P-loop_TraG"/>
    <property type="match status" value="1"/>
</dbReference>
<organism evidence="2 3">
    <name type="scientific">Ruminococcus bicirculans</name>
    <name type="common">ex Wegman et al. 2014</name>
    <dbReference type="NCBI Taxonomy" id="1160721"/>
    <lineage>
        <taxon>Bacteria</taxon>
        <taxon>Bacillati</taxon>
        <taxon>Bacillota</taxon>
        <taxon>Clostridia</taxon>
        <taxon>Eubacteriales</taxon>
        <taxon>Oscillospiraceae</taxon>
        <taxon>Ruminococcus</taxon>
    </lineage>
</organism>
<dbReference type="Gene3D" id="6.10.140.2170">
    <property type="match status" value="1"/>
</dbReference>
<dbReference type="InterPro" id="IPR027417">
    <property type="entry name" value="P-loop_NTPase"/>
</dbReference>
<dbReference type="PANTHER" id="PTHR30121:SF6">
    <property type="entry name" value="SLR6007 PROTEIN"/>
    <property type="match status" value="1"/>
</dbReference>
<dbReference type="SUPFAM" id="SSF52540">
    <property type="entry name" value="P-loop containing nucleoside triphosphate hydrolases"/>
    <property type="match status" value="1"/>
</dbReference>
<comment type="caution">
    <text evidence="2">The sequence shown here is derived from an EMBL/GenBank/DDBJ whole genome shotgun (WGS) entry which is preliminary data.</text>
</comment>
<keyword evidence="2" id="KW-0067">ATP-binding</keyword>
<dbReference type="Gene3D" id="3.40.50.300">
    <property type="entry name" value="P-loop containing nucleotide triphosphate hydrolases"/>
    <property type="match status" value="1"/>
</dbReference>
<evidence type="ECO:0000259" key="1">
    <source>
        <dbReference type="Pfam" id="PF19044"/>
    </source>
</evidence>
<reference evidence="2" key="1">
    <citation type="submission" date="2023-01" db="EMBL/GenBank/DDBJ databases">
        <title>Human gut microbiome strain richness.</title>
        <authorList>
            <person name="Chen-Liaw A."/>
        </authorList>
    </citation>
    <scope>NUCLEOTIDE SEQUENCE</scope>
    <source>
        <strain evidence="2">D43st1_D9_D43t1_170807</strain>
    </source>
</reference>
<evidence type="ECO:0000313" key="2">
    <source>
        <dbReference type="EMBL" id="MDB8751213.1"/>
    </source>
</evidence>
<name>A0AAW6EIE4_9FIRM</name>
<gene>
    <name evidence="2" type="ORF">PNW00_12250</name>
</gene>
<sequence length="617" mass="70842">MRSRKQKKKELSEEQLEIIDTKDFFDRIAPGIIRFFTDHYICGNFYKSCWAVTEYPPSTEETAILAHLADRNGVTLRIYNRLVTSMEQRKIVQQAMRKNHMMTTTNDVNESIKAQDNINDVVELISELRRNKEPLLHTAVFIELKASSEDKLKELQADIQMELTRSKISVDRLLLRQKEGFLSVHPAGNNVFASQFERVLPASSVADLYPLNYSGKTDESGFYVGRDKYSTNILVDFDKRTEDKTNSNILILGNSGQGKSYLMKLLLCNQREAGKSVLVLDPEHEYEDLCSNLGGTYIDMMSGEFMINPLEPKAWSENSRFGNQEKETDDSPEAFRKVTRLSQHISYLKDFFRAYKDFTDAEIDTIEIMLMKLYARFGIDDLTDLDKLESCDYPVMSDLYELVEKEFMAFDNAKKHLYTEEILQNICLGLHSMCKGAESKYFNGRTNIKDSEFICFGVKGLMDTNKRLKDTLLFNILSYMSNQLLGRGNTVAAVDELYLFLTNMTAIEYIRNGMKRVRKKESSFILASQNIEDFLLPEIKEFTKPLFSIPAHHFLFNPGNISPTAFIDTLQLEDSEYSLIKYPERGICLYRCGNERYLLQVIAPAYKAALFGSAGGR</sequence>
<evidence type="ECO:0000313" key="3">
    <source>
        <dbReference type="Proteomes" id="UP001213042"/>
    </source>
</evidence>
<dbReference type="InterPro" id="IPR051162">
    <property type="entry name" value="T4SS_component"/>
</dbReference>
<dbReference type="GO" id="GO:0005524">
    <property type="term" value="F:ATP binding"/>
    <property type="evidence" value="ECO:0007669"/>
    <property type="project" value="UniProtKB-KW"/>
</dbReference>
<dbReference type="AlphaFoldDB" id="A0AAW6EIE4"/>
<dbReference type="Proteomes" id="UP001213042">
    <property type="component" value="Unassembled WGS sequence"/>
</dbReference>
<dbReference type="InterPro" id="IPR043964">
    <property type="entry name" value="P-loop_TraG"/>
</dbReference>
<dbReference type="Gene3D" id="1.10.8.730">
    <property type="match status" value="1"/>
</dbReference>
<dbReference type="RefSeq" id="WP_195220554.1">
    <property type="nucleotide sequence ID" value="NZ_JADMWL010000002.1"/>
</dbReference>
<dbReference type="PANTHER" id="PTHR30121">
    <property type="entry name" value="UNCHARACTERIZED PROTEIN YJGR-RELATED"/>
    <property type="match status" value="1"/>
</dbReference>
<protein>
    <submittedName>
        <fullName evidence="2">ATP-binding protein</fullName>
    </submittedName>
</protein>
<dbReference type="EMBL" id="JAQMLU010000026">
    <property type="protein sequence ID" value="MDB8751213.1"/>
    <property type="molecule type" value="Genomic_DNA"/>
</dbReference>
<proteinExistence type="predicted"/>
<dbReference type="CDD" id="cd01127">
    <property type="entry name" value="TrwB_TraG_TraD_VirD4"/>
    <property type="match status" value="1"/>
</dbReference>
<keyword evidence="2" id="KW-0547">Nucleotide-binding</keyword>
<feature type="domain" description="TraG P-loop" evidence="1">
    <location>
        <begin position="242"/>
        <end position="301"/>
    </location>
</feature>
<accession>A0AAW6EIE4</accession>